<evidence type="ECO:0000313" key="4">
    <source>
        <dbReference type="Proteomes" id="UP000269412"/>
    </source>
</evidence>
<protein>
    <recommendedName>
        <fullName evidence="5">VWA domain-containing protein</fullName>
    </recommendedName>
</protein>
<dbReference type="AlphaFoldDB" id="A0A495E8Y8"/>
<accession>A0A495E8Y8</accession>
<keyword evidence="4" id="KW-1185">Reference proteome</keyword>
<dbReference type="SUPFAM" id="SSF53300">
    <property type="entry name" value="vWA-like"/>
    <property type="match status" value="1"/>
</dbReference>
<dbReference type="PANTHER" id="PTHR37947:SF1">
    <property type="entry name" value="BLL2462 PROTEIN"/>
    <property type="match status" value="1"/>
</dbReference>
<evidence type="ECO:0000313" key="3">
    <source>
        <dbReference type="EMBL" id="RKR12953.1"/>
    </source>
</evidence>
<dbReference type="OrthoDB" id="9763076at2"/>
<feature type="transmembrane region" description="Helical" evidence="2">
    <location>
        <begin position="6"/>
        <end position="26"/>
    </location>
</feature>
<reference evidence="3 4" key="1">
    <citation type="submission" date="2018-10" db="EMBL/GenBank/DDBJ databases">
        <title>Genomic Encyclopedia of Archaeal and Bacterial Type Strains, Phase II (KMG-II): from individual species to whole genera.</title>
        <authorList>
            <person name="Goeker M."/>
        </authorList>
    </citation>
    <scope>NUCLEOTIDE SEQUENCE [LARGE SCALE GENOMIC DNA]</scope>
    <source>
        <strain evidence="3 4">DSM 25230</strain>
    </source>
</reference>
<keyword evidence="2" id="KW-0812">Transmembrane</keyword>
<dbReference type="Proteomes" id="UP000269412">
    <property type="component" value="Unassembled WGS sequence"/>
</dbReference>
<sequence length="675" mass="77442">MQTKTVLFIILAAVVALFLVLYQYYYKRKIKGKTIIALSFLRFVSIFTILLLLINPKFVKNKYEIVKTNLVLLVDNSSSLKKDESLVKKLLERLTTNNALKDKFVIHKYAFGKDFSPLDTLSFLEQNTNISKALLTTEDIYARTNSAVVLFTDGNQTIGQDYEHLKLKNEIPIFPICVGDTTKYSDIRIEQINSNPYSFLNNKFPVEVIVNYEGASQINKKLTIIVDGKKEYQEQISFSKNNNSKTITTNLKALSVGVKSIEVNVETLEKEKNVVNNRKIAFIEVIDETTKIGIISSIMHPDIGALKKSIEINKQREVFILKPTASSSELEKIDLFIIYQPNSSFSSIYNYIKQKQVNNFTVTGVKTDWRFLNAIQKNIKIQDNYPIQEVAPILNPSFSKFDISDFNPIDYPPLETNVGPITFNDNAESLLNMIVKGVHIDNPLCIVLDNDVTKEVFWFGENIWKWRVQEYRNSKEFKNFDDFIGKLIIYLTSSKNKDRLNIEYKPLYQGNSNSKITTTYFDESFTFDSNATIIFTVQNTNKEKKVEIPMLLKQDFFEVDLSNLSPGDYNFNVAVKDKNYSKSGTFSIKNFNVEQQFLSSNYKKMQSLADDSNGKLLFPSQISDLENALLSNKAFIPVQKRTENIVPLVDFRILLGLIIGALTLEWFIRKYKGLM</sequence>
<keyword evidence="1" id="KW-0175">Coiled coil</keyword>
<dbReference type="RefSeq" id="WP_121066228.1">
    <property type="nucleotide sequence ID" value="NZ_RBIQ01000008.1"/>
</dbReference>
<evidence type="ECO:0008006" key="5">
    <source>
        <dbReference type="Google" id="ProtNLM"/>
    </source>
</evidence>
<keyword evidence="2" id="KW-1133">Transmembrane helix</keyword>
<feature type="transmembrane region" description="Helical" evidence="2">
    <location>
        <begin position="651"/>
        <end position="668"/>
    </location>
</feature>
<feature type="transmembrane region" description="Helical" evidence="2">
    <location>
        <begin position="35"/>
        <end position="54"/>
    </location>
</feature>
<evidence type="ECO:0000256" key="2">
    <source>
        <dbReference type="SAM" id="Phobius"/>
    </source>
</evidence>
<keyword evidence="2" id="KW-0472">Membrane</keyword>
<evidence type="ECO:0000256" key="1">
    <source>
        <dbReference type="SAM" id="Coils"/>
    </source>
</evidence>
<dbReference type="Gene3D" id="3.40.50.410">
    <property type="entry name" value="von Willebrand factor, type A domain"/>
    <property type="match status" value="1"/>
</dbReference>
<dbReference type="EMBL" id="RBIQ01000008">
    <property type="protein sequence ID" value="RKR12953.1"/>
    <property type="molecule type" value="Genomic_DNA"/>
</dbReference>
<name>A0A495E8Y8_9FLAO</name>
<feature type="coiled-coil region" evidence="1">
    <location>
        <begin position="251"/>
        <end position="278"/>
    </location>
</feature>
<dbReference type="InterPro" id="IPR036465">
    <property type="entry name" value="vWFA_dom_sf"/>
</dbReference>
<gene>
    <name evidence="3" type="ORF">CLV91_1665</name>
</gene>
<comment type="caution">
    <text evidence="3">The sequence shown here is derived from an EMBL/GenBank/DDBJ whole genome shotgun (WGS) entry which is preliminary data.</text>
</comment>
<organism evidence="3 4">
    <name type="scientific">Maribacter vaceletii</name>
    <dbReference type="NCBI Taxonomy" id="1206816"/>
    <lineage>
        <taxon>Bacteria</taxon>
        <taxon>Pseudomonadati</taxon>
        <taxon>Bacteroidota</taxon>
        <taxon>Flavobacteriia</taxon>
        <taxon>Flavobacteriales</taxon>
        <taxon>Flavobacteriaceae</taxon>
        <taxon>Maribacter</taxon>
    </lineage>
</organism>
<dbReference type="PANTHER" id="PTHR37947">
    <property type="entry name" value="BLL2462 PROTEIN"/>
    <property type="match status" value="1"/>
</dbReference>
<proteinExistence type="predicted"/>